<dbReference type="EMBL" id="BRXY01000344">
    <property type="protein sequence ID" value="GMH88539.1"/>
    <property type="molecule type" value="Genomic_DNA"/>
</dbReference>
<dbReference type="OrthoDB" id="10575812at2759"/>
<feature type="region of interest" description="Disordered" evidence="1">
    <location>
        <begin position="604"/>
        <end position="689"/>
    </location>
</feature>
<dbReference type="PANTHER" id="PTHR35024">
    <property type="entry name" value="HYPOTHETICAL CYTOSOLIC PROTEIN"/>
    <property type="match status" value="1"/>
</dbReference>
<evidence type="ECO:0000313" key="3">
    <source>
        <dbReference type="Proteomes" id="UP001165085"/>
    </source>
</evidence>
<sequence>MESVPGVPTRRISRSSPPPVSSSGLRNTQPTPPLMKALNLGDNMSAMQAHEELQKLKDMHHGATQRRRGSVVRRQDIAKAKLAERLTMKKAKAMNKFSALQAFARGFSGSQMDWTKGAGEGKKKGRAPPPIEDDEGESGLSPPLPSKRKGKKKEHHHHHHHHNNKSEDDDGEKKKKGKKKKRKKPPPLEDTEGGGNSPTPLTPKRPEKPPPEMPSRRPGNKAVKEAWGPEGSPKDTDTNTDQDERGGEEEKKLEEDGGADNVLDLEVDEERGEGQEEEDGLPSLEEGDEDDEDENEDDSNSLSSLSSSSSYSASREGTPDYDVGEVPDEVLHQTPELLISPRMKLVGTITWNKLLRIEGHLEGKLVGAEGATVVIGKHGRRVGDITGVRNVEIEAGGVMTGSIEAENVLIEAKGAVFGNIFSDSLVIRPGAILVGTIEVRTEVFEGIPSNMNLMDDFDDADPTEGLVDVGDAEIATSSITLPDGKQVHGMSGDKKVVLKGTVEEALDFVLQSNEEQEVIHRYSPSHVIMQFGDYSVVDMQTVRDPNDKELVSVIMKNMALKDLPEDAKGKAKSLIVLDGEYTLDGHEGGEGEMGMKMSVKTLFDPEKGKEEGDDEVEAEEVGEEGGEEAKTKTKTKPAEKRKKMVVRTGKSYASKAKGVQEEEKEENEEEGKGAGDHDTPDDTPGEEEAKEILDHILDFAGNVASWFQGKQKEN</sequence>
<organism evidence="2 3">
    <name type="scientific">Triparma strigata</name>
    <dbReference type="NCBI Taxonomy" id="1606541"/>
    <lineage>
        <taxon>Eukaryota</taxon>
        <taxon>Sar</taxon>
        <taxon>Stramenopiles</taxon>
        <taxon>Ochrophyta</taxon>
        <taxon>Bolidophyceae</taxon>
        <taxon>Parmales</taxon>
        <taxon>Triparmaceae</taxon>
        <taxon>Triparma</taxon>
    </lineage>
</organism>
<feature type="compositionally biased region" description="Basic residues" evidence="1">
    <location>
        <begin position="174"/>
        <end position="185"/>
    </location>
</feature>
<name>A0A9W7BK86_9STRA</name>
<gene>
    <name evidence="2" type="ORF">TrST_g11187</name>
</gene>
<evidence type="ECO:0000256" key="1">
    <source>
        <dbReference type="SAM" id="MobiDB-lite"/>
    </source>
</evidence>
<dbReference type="AlphaFoldDB" id="A0A9W7BK86"/>
<feature type="compositionally biased region" description="Low complexity" evidence="1">
    <location>
        <begin position="300"/>
        <end position="310"/>
    </location>
</feature>
<feature type="compositionally biased region" description="Basic and acidic residues" evidence="1">
    <location>
        <begin position="232"/>
        <end position="255"/>
    </location>
</feature>
<keyword evidence="3" id="KW-1185">Reference proteome</keyword>
<feature type="region of interest" description="Disordered" evidence="1">
    <location>
        <begin position="1"/>
        <end position="38"/>
    </location>
</feature>
<evidence type="ECO:0000313" key="2">
    <source>
        <dbReference type="EMBL" id="GMH88539.1"/>
    </source>
</evidence>
<protein>
    <recommendedName>
        <fullName evidence="4">Polymer-forming cytoskeletal protein</fullName>
    </recommendedName>
</protein>
<reference evidence="3" key="1">
    <citation type="journal article" date="2023" name="Commun. Biol.">
        <title>Genome analysis of Parmales, the sister group of diatoms, reveals the evolutionary specialization of diatoms from phago-mixotrophs to photoautotrophs.</title>
        <authorList>
            <person name="Ban H."/>
            <person name="Sato S."/>
            <person name="Yoshikawa S."/>
            <person name="Yamada K."/>
            <person name="Nakamura Y."/>
            <person name="Ichinomiya M."/>
            <person name="Sato N."/>
            <person name="Blanc-Mathieu R."/>
            <person name="Endo H."/>
            <person name="Kuwata A."/>
            <person name="Ogata H."/>
        </authorList>
    </citation>
    <scope>NUCLEOTIDE SEQUENCE [LARGE SCALE GENOMIC DNA]</scope>
    <source>
        <strain evidence="3">NIES 3701</strain>
    </source>
</reference>
<feature type="compositionally biased region" description="Acidic residues" evidence="1">
    <location>
        <begin position="611"/>
        <end position="626"/>
    </location>
</feature>
<evidence type="ECO:0008006" key="4">
    <source>
        <dbReference type="Google" id="ProtNLM"/>
    </source>
</evidence>
<feature type="compositionally biased region" description="Basic residues" evidence="1">
    <location>
        <begin position="632"/>
        <end position="645"/>
    </location>
</feature>
<dbReference type="Pfam" id="PF04519">
    <property type="entry name" value="Bactofilin"/>
    <property type="match status" value="1"/>
</dbReference>
<dbReference type="InterPro" id="IPR007607">
    <property type="entry name" value="BacA/B"/>
</dbReference>
<dbReference type="PANTHER" id="PTHR35024:SF4">
    <property type="entry name" value="POLYMER-FORMING CYTOSKELETAL PROTEIN"/>
    <property type="match status" value="1"/>
</dbReference>
<proteinExistence type="predicted"/>
<feature type="compositionally biased region" description="Basic and acidic residues" evidence="1">
    <location>
        <begin position="670"/>
        <end position="680"/>
    </location>
</feature>
<feature type="compositionally biased region" description="Acidic residues" evidence="1">
    <location>
        <begin position="263"/>
        <end position="299"/>
    </location>
</feature>
<feature type="region of interest" description="Disordered" evidence="1">
    <location>
        <begin position="105"/>
        <end position="326"/>
    </location>
</feature>
<comment type="caution">
    <text evidence="2">The sequence shown here is derived from an EMBL/GenBank/DDBJ whole genome shotgun (WGS) entry which is preliminary data.</text>
</comment>
<feature type="compositionally biased region" description="Basic residues" evidence="1">
    <location>
        <begin position="146"/>
        <end position="163"/>
    </location>
</feature>
<dbReference type="Proteomes" id="UP001165085">
    <property type="component" value="Unassembled WGS sequence"/>
</dbReference>
<accession>A0A9W7BK86</accession>